<comment type="caution">
    <text evidence="1">The sequence shown here is derived from an EMBL/GenBank/DDBJ whole genome shotgun (WGS) entry which is preliminary data.</text>
</comment>
<accession>A0A2D6YKD7</accession>
<gene>
    <name evidence="1" type="ORF">CMN54_09405</name>
</gene>
<evidence type="ECO:0000313" key="1">
    <source>
        <dbReference type="EMBL" id="MAH63643.1"/>
    </source>
</evidence>
<reference evidence="2" key="1">
    <citation type="submission" date="2017-09" db="EMBL/GenBank/DDBJ databases">
        <title>The Reconstruction of 2,631 Draft Metagenome-Assembled Genomes from the Global Oceans.</title>
        <authorList>
            <person name="Tully B.J."/>
            <person name="Graham E.D."/>
            <person name="Heidelberg J.F."/>
        </authorList>
    </citation>
    <scope>NUCLEOTIDE SEQUENCE [LARGE SCALE GENOMIC DNA]</scope>
</reference>
<dbReference type="InterPro" id="IPR036514">
    <property type="entry name" value="SGNH_hydro_sf"/>
</dbReference>
<protein>
    <recommendedName>
        <fullName evidence="3">SGNH hydrolase-type esterase domain-containing protein</fullName>
    </recommendedName>
</protein>
<proteinExistence type="predicted"/>
<dbReference type="EMBL" id="NZEX01000103">
    <property type="protein sequence ID" value="MAH63643.1"/>
    <property type="molecule type" value="Genomic_DNA"/>
</dbReference>
<evidence type="ECO:0008006" key="3">
    <source>
        <dbReference type="Google" id="ProtNLM"/>
    </source>
</evidence>
<organism evidence="1 2">
    <name type="scientific">SAR324 cluster bacterium</name>
    <dbReference type="NCBI Taxonomy" id="2024889"/>
    <lineage>
        <taxon>Bacteria</taxon>
        <taxon>Deltaproteobacteria</taxon>
        <taxon>SAR324 cluster</taxon>
    </lineage>
</organism>
<evidence type="ECO:0000313" key="2">
    <source>
        <dbReference type="Proteomes" id="UP000226525"/>
    </source>
</evidence>
<name>A0A2D6YKD7_9DELT</name>
<dbReference type="Gene3D" id="3.40.50.1110">
    <property type="entry name" value="SGNH hydrolase"/>
    <property type="match status" value="1"/>
</dbReference>
<dbReference type="SUPFAM" id="SSF52266">
    <property type="entry name" value="SGNH hydrolase"/>
    <property type="match status" value="1"/>
</dbReference>
<sequence>MNYLLSCMDSHQLFDLITIMLGANDLKFRFSVSAYDIAESVSVLIRYVQQSAVGPDKKSPTLLLTAPPPLVRLSDCEERFQGGIERSQLFGRYFRKKLWV</sequence>
<dbReference type="AlphaFoldDB" id="A0A2D6YKD7"/>
<dbReference type="Proteomes" id="UP000226525">
    <property type="component" value="Unassembled WGS sequence"/>
</dbReference>